<proteinExistence type="predicted"/>
<evidence type="ECO:0000313" key="3">
    <source>
        <dbReference type="Proteomes" id="UP001152607"/>
    </source>
</evidence>
<protein>
    <submittedName>
        <fullName evidence="2">Uncharacterized protein</fullName>
    </submittedName>
</protein>
<dbReference type="EMBL" id="CAOQHR010000008">
    <property type="protein sequence ID" value="CAI6338738.1"/>
    <property type="molecule type" value="Genomic_DNA"/>
</dbReference>
<dbReference type="AlphaFoldDB" id="A0A9W4ULA9"/>
<name>A0A9W4ULA9_9PLEO</name>
<feature type="region of interest" description="Disordered" evidence="1">
    <location>
        <begin position="1"/>
        <end position="28"/>
    </location>
</feature>
<reference evidence="2" key="1">
    <citation type="submission" date="2023-01" db="EMBL/GenBank/DDBJ databases">
        <authorList>
            <person name="Van Ghelder C."/>
            <person name="Rancurel C."/>
        </authorList>
    </citation>
    <scope>NUCLEOTIDE SEQUENCE</scope>
    <source>
        <strain evidence="2">CNCM I-4278</strain>
    </source>
</reference>
<sequence>MKSPDDMRGFSQPDPSPRQSDQPVGWRLNKGNALEEAGSDRASLSGIFHPWGFPAASSSFSQGKDGRAAQWDWCSFSARTHVGRTFDTFAMHTVYASIIYSAPLWRLSCPSLARCLPQNISKLG</sequence>
<feature type="compositionally biased region" description="Low complexity" evidence="1">
    <location>
        <begin position="11"/>
        <end position="23"/>
    </location>
</feature>
<evidence type="ECO:0000256" key="1">
    <source>
        <dbReference type="SAM" id="MobiDB-lite"/>
    </source>
</evidence>
<keyword evidence="3" id="KW-1185">Reference proteome</keyword>
<organism evidence="2 3">
    <name type="scientific">Periconia digitata</name>
    <dbReference type="NCBI Taxonomy" id="1303443"/>
    <lineage>
        <taxon>Eukaryota</taxon>
        <taxon>Fungi</taxon>
        <taxon>Dikarya</taxon>
        <taxon>Ascomycota</taxon>
        <taxon>Pezizomycotina</taxon>
        <taxon>Dothideomycetes</taxon>
        <taxon>Pleosporomycetidae</taxon>
        <taxon>Pleosporales</taxon>
        <taxon>Massarineae</taxon>
        <taxon>Periconiaceae</taxon>
        <taxon>Periconia</taxon>
    </lineage>
</organism>
<dbReference type="Proteomes" id="UP001152607">
    <property type="component" value="Unassembled WGS sequence"/>
</dbReference>
<comment type="caution">
    <text evidence="2">The sequence shown here is derived from an EMBL/GenBank/DDBJ whole genome shotgun (WGS) entry which is preliminary data.</text>
</comment>
<accession>A0A9W4ULA9</accession>
<evidence type="ECO:0000313" key="2">
    <source>
        <dbReference type="EMBL" id="CAI6338738.1"/>
    </source>
</evidence>
<gene>
    <name evidence="2" type="ORF">PDIGIT_LOCUS11872</name>
</gene>